<evidence type="ECO:0000256" key="2">
    <source>
        <dbReference type="ARBA" id="ARBA00022737"/>
    </source>
</evidence>
<evidence type="ECO:0000256" key="1">
    <source>
        <dbReference type="ARBA" id="ARBA00022679"/>
    </source>
</evidence>
<comment type="caution">
    <text evidence="5">The sequence shown here is derived from an EMBL/GenBank/DDBJ whole genome shotgun (WGS) entry which is preliminary data.</text>
</comment>
<protein>
    <recommendedName>
        <fullName evidence="3">Sulfurtransferase</fullName>
    </recommendedName>
</protein>
<proteinExistence type="predicted"/>
<dbReference type="PROSITE" id="PS50206">
    <property type="entry name" value="RHODANESE_3"/>
    <property type="match status" value="2"/>
</dbReference>
<dbReference type="FunFam" id="3.40.250.10:FF:000070">
    <property type="entry name" value="Sulfurtransferase"/>
    <property type="match status" value="1"/>
</dbReference>
<dbReference type="SMART" id="SM00450">
    <property type="entry name" value="RHOD"/>
    <property type="match status" value="2"/>
</dbReference>
<dbReference type="Pfam" id="PF00581">
    <property type="entry name" value="Rhodanese"/>
    <property type="match status" value="1"/>
</dbReference>
<dbReference type="InterPro" id="IPR045078">
    <property type="entry name" value="TST/MPST-like"/>
</dbReference>
<dbReference type="InterPro" id="IPR036873">
    <property type="entry name" value="Rhodanese-like_dom_sf"/>
</dbReference>
<dbReference type="GO" id="GO:0004792">
    <property type="term" value="F:thiosulfate-cyanide sulfurtransferase activity"/>
    <property type="evidence" value="ECO:0007669"/>
    <property type="project" value="InterPro"/>
</dbReference>
<feature type="domain" description="Rhodanese" evidence="4">
    <location>
        <begin position="177"/>
        <end position="299"/>
    </location>
</feature>
<dbReference type="PANTHER" id="PTHR11364">
    <property type="entry name" value="THIOSULFATE SULFERTANSFERASE"/>
    <property type="match status" value="1"/>
</dbReference>
<dbReference type="InterPro" id="IPR001763">
    <property type="entry name" value="Rhodanese-like_dom"/>
</dbReference>
<evidence type="ECO:0000313" key="5">
    <source>
        <dbReference type="EMBL" id="CAB4252891.1"/>
    </source>
</evidence>
<sequence length="304" mass="34151">MSLYKLITPKKFVELVAKETTRRVVPVDSTWYMPNLNKDAKAEFKDLERIQNAVYFDIDGIKDTKSPYPHMVPDLETFNKGMSQLGLKRDDILVVYDRIGNFSAPRCAWTIGLFEHPNVYLLNNFNLYKGAGYPLDTSKKESFSEYPVSDYHADSSLAIDEVVPYENIVDLVQSGDIRSKYNLVDARALDRFEGKVPEPRPDIPSGHVPGANPLPFGEVLNDGAKTFPESTEEMASRIDQVTKKLGYTIDPKKPTIAMCGTGVTGTIIKTALEHAGFKMVRLYDGSWTEWALRSGSELIAKNRD</sequence>
<evidence type="ECO:0000256" key="3">
    <source>
        <dbReference type="RuleBase" id="RU000507"/>
    </source>
</evidence>
<keyword evidence="6" id="KW-1185">Reference proteome</keyword>
<keyword evidence="2" id="KW-0677">Repeat</keyword>
<evidence type="ECO:0000259" key="4">
    <source>
        <dbReference type="PROSITE" id="PS50206"/>
    </source>
</evidence>
<dbReference type="EMBL" id="CAEFZW010000002">
    <property type="protein sequence ID" value="CAB4252891.1"/>
    <property type="molecule type" value="Genomic_DNA"/>
</dbReference>
<dbReference type="PANTHER" id="PTHR11364:SF27">
    <property type="entry name" value="SULFURTRANSFERASE"/>
    <property type="match status" value="1"/>
</dbReference>
<dbReference type="CDD" id="cd01448">
    <property type="entry name" value="TST_Repeat_1"/>
    <property type="match status" value="1"/>
</dbReference>
<gene>
    <name evidence="5" type="ORF">KABA2_02S06842</name>
</gene>
<dbReference type="GO" id="GO:0005739">
    <property type="term" value="C:mitochondrion"/>
    <property type="evidence" value="ECO:0007669"/>
    <property type="project" value="TreeGrafter"/>
</dbReference>
<evidence type="ECO:0000313" key="6">
    <source>
        <dbReference type="Proteomes" id="UP000644660"/>
    </source>
</evidence>
<reference evidence="5 6" key="1">
    <citation type="submission" date="2020-05" db="EMBL/GenBank/DDBJ databases">
        <authorList>
            <person name="Casaregola S."/>
            <person name="Devillers H."/>
            <person name="Grondin C."/>
        </authorList>
    </citation>
    <scope>NUCLEOTIDE SEQUENCE [LARGE SCALE GENOMIC DNA]</scope>
    <source>
        <strain evidence="5 6">CLIB 1767</strain>
    </source>
</reference>
<name>A0A8H2VCS1_9SACH</name>
<dbReference type="FunFam" id="3.40.250.10:FF:000069">
    <property type="entry name" value="Sulfurtransferase"/>
    <property type="match status" value="1"/>
</dbReference>
<feature type="domain" description="Rhodanese" evidence="4">
    <location>
        <begin position="48"/>
        <end position="137"/>
    </location>
</feature>
<dbReference type="Proteomes" id="UP000644660">
    <property type="component" value="Unassembled WGS sequence"/>
</dbReference>
<dbReference type="PROSITE" id="PS00683">
    <property type="entry name" value="RHODANESE_2"/>
    <property type="match status" value="1"/>
</dbReference>
<dbReference type="SUPFAM" id="SSF52821">
    <property type="entry name" value="Rhodanese/Cell cycle control phosphatase"/>
    <property type="match status" value="2"/>
</dbReference>
<dbReference type="InterPro" id="IPR001307">
    <property type="entry name" value="Thiosulphate_STrfase_CS"/>
</dbReference>
<dbReference type="AlphaFoldDB" id="A0A8H2VCS1"/>
<accession>A0A8H2VCS1</accession>
<dbReference type="RefSeq" id="XP_041404929.1">
    <property type="nucleotide sequence ID" value="XM_041548995.1"/>
</dbReference>
<organism evidence="5 6">
    <name type="scientific">Maudiozyma barnettii</name>
    <dbReference type="NCBI Taxonomy" id="61262"/>
    <lineage>
        <taxon>Eukaryota</taxon>
        <taxon>Fungi</taxon>
        <taxon>Dikarya</taxon>
        <taxon>Ascomycota</taxon>
        <taxon>Saccharomycotina</taxon>
        <taxon>Saccharomycetes</taxon>
        <taxon>Saccharomycetales</taxon>
        <taxon>Saccharomycetaceae</taxon>
        <taxon>Maudiozyma</taxon>
    </lineage>
</organism>
<dbReference type="Gene3D" id="3.40.250.10">
    <property type="entry name" value="Rhodanese-like domain"/>
    <property type="match status" value="2"/>
</dbReference>
<dbReference type="GeneID" id="64856032"/>
<dbReference type="CDD" id="cd01449">
    <property type="entry name" value="TST_Repeat_2"/>
    <property type="match status" value="1"/>
</dbReference>
<keyword evidence="1 3" id="KW-0808">Transferase</keyword>